<dbReference type="PROSITE" id="PS50853">
    <property type="entry name" value="FN3"/>
    <property type="match status" value="2"/>
</dbReference>
<dbReference type="Gene3D" id="2.60.120.200">
    <property type="match status" value="2"/>
</dbReference>
<dbReference type="GO" id="GO:0005975">
    <property type="term" value="P:carbohydrate metabolic process"/>
    <property type="evidence" value="ECO:0007669"/>
    <property type="project" value="InterPro"/>
</dbReference>
<dbReference type="PANTHER" id="PTHR42970:SF1">
    <property type="entry name" value="PECTATE LYASE C-RELATED"/>
    <property type="match status" value="1"/>
</dbReference>
<dbReference type="InterPro" id="IPR003961">
    <property type="entry name" value="FN3_dom"/>
</dbReference>
<reference evidence="12" key="1">
    <citation type="submission" date="2012-02" db="EMBL/GenBank/DDBJ databases">
        <title>The complete genome of Echinicola vietnamensis DSM 17526.</title>
        <authorList>
            <person name="Lucas S."/>
            <person name="Copeland A."/>
            <person name="Lapidus A."/>
            <person name="Glavina del Rio T."/>
            <person name="Dalin E."/>
            <person name="Tice H."/>
            <person name="Bruce D."/>
            <person name="Goodwin L."/>
            <person name="Pitluck S."/>
            <person name="Peters L."/>
            <person name="Ovchinnikova G."/>
            <person name="Teshima H."/>
            <person name="Kyrpides N."/>
            <person name="Mavromatis K."/>
            <person name="Ivanova N."/>
            <person name="Brettin T."/>
            <person name="Detter J.C."/>
            <person name="Han C."/>
            <person name="Larimer F."/>
            <person name="Land M."/>
            <person name="Hauser L."/>
            <person name="Markowitz V."/>
            <person name="Cheng J.-F."/>
            <person name="Hugenholtz P."/>
            <person name="Woyke T."/>
            <person name="Wu D."/>
            <person name="Brambilla E."/>
            <person name="Klenk H.-P."/>
            <person name="Eisen J.A."/>
        </authorList>
    </citation>
    <scope>NUCLEOTIDE SEQUENCE [LARGE SCALE GENOMIC DNA]</scope>
    <source>
        <strain evidence="12">DSM 17526 / LMG 23754 / KMM 6221</strain>
    </source>
</reference>
<organism evidence="11 12">
    <name type="scientific">Echinicola vietnamensis (strain DSM 17526 / LMG 23754 / KMM 6221)</name>
    <dbReference type="NCBI Taxonomy" id="926556"/>
    <lineage>
        <taxon>Bacteria</taxon>
        <taxon>Pseudomonadati</taxon>
        <taxon>Bacteroidota</taxon>
        <taxon>Cytophagia</taxon>
        <taxon>Cytophagales</taxon>
        <taxon>Cyclobacteriaceae</taxon>
        <taxon>Echinicola</taxon>
    </lineage>
</organism>
<dbReference type="InterPro" id="IPR036966">
    <property type="entry name" value="CBM3_sf"/>
</dbReference>
<dbReference type="Pfam" id="PF13385">
    <property type="entry name" value="Laminin_G_3"/>
    <property type="match status" value="2"/>
</dbReference>
<evidence type="ECO:0000259" key="9">
    <source>
        <dbReference type="PROSITE" id="PS50853"/>
    </source>
</evidence>
<keyword evidence="5" id="KW-0325">Glycoprotein</keyword>
<dbReference type="InterPro" id="IPR052063">
    <property type="entry name" value="Polysaccharide_Lyase_1"/>
</dbReference>
<dbReference type="InterPro" id="IPR013320">
    <property type="entry name" value="ConA-like_dom_sf"/>
</dbReference>
<dbReference type="HOGENOM" id="CLU_245235_0_0_10"/>
<dbReference type="SUPFAM" id="SSF49899">
    <property type="entry name" value="Concanavalin A-like lectins/glucanases"/>
    <property type="match status" value="2"/>
</dbReference>
<dbReference type="GO" id="GO:0016829">
    <property type="term" value="F:lyase activity"/>
    <property type="evidence" value="ECO:0007669"/>
    <property type="project" value="UniProtKB-KW"/>
</dbReference>
<dbReference type="KEGG" id="evi:Echvi_3403"/>
<dbReference type="GO" id="GO:0004553">
    <property type="term" value="F:hydrolase activity, hydrolyzing O-glycosyl compounds"/>
    <property type="evidence" value="ECO:0007669"/>
    <property type="project" value="UniProtKB-ARBA"/>
</dbReference>
<dbReference type="eggNOG" id="COG3866">
    <property type="taxonomic scope" value="Bacteria"/>
</dbReference>
<keyword evidence="4" id="KW-1015">Disulfide bond</keyword>
<dbReference type="SMART" id="SM00060">
    <property type="entry name" value="FN3"/>
    <property type="match status" value="3"/>
</dbReference>
<dbReference type="PROSITE" id="PS50025">
    <property type="entry name" value="LAM_G_DOMAIN"/>
    <property type="match status" value="1"/>
</dbReference>
<keyword evidence="2" id="KW-0479">Metal-binding</keyword>
<feature type="domain" description="Laminin G" evidence="8">
    <location>
        <begin position="674"/>
        <end position="864"/>
    </location>
</feature>
<dbReference type="RefSeq" id="WP_015267168.1">
    <property type="nucleotide sequence ID" value="NC_019904.1"/>
</dbReference>
<dbReference type="GO" id="GO:0030248">
    <property type="term" value="F:cellulose binding"/>
    <property type="evidence" value="ECO:0007669"/>
    <property type="project" value="InterPro"/>
</dbReference>
<dbReference type="SMART" id="SM00560">
    <property type="entry name" value="LamGL"/>
    <property type="match status" value="2"/>
</dbReference>
<dbReference type="SMART" id="SM01067">
    <property type="entry name" value="CBM_3"/>
    <property type="match status" value="2"/>
</dbReference>
<dbReference type="Gene3D" id="2.60.40.710">
    <property type="entry name" value="Endoglucanase-like"/>
    <property type="match status" value="2"/>
</dbReference>
<dbReference type="SMART" id="SM00282">
    <property type="entry name" value="LamG"/>
    <property type="match status" value="2"/>
</dbReference>
<dbReference type="GO" id="GO:0042995">
    <property type="term" value="C:cell projection"/>
    <property type="evidence" value="ECO:0007669"/>
    <property type="project" value="UniProtKB-SubCell"/>
</dbReference>
<feature type="domain" description="CBM3" evidence="10">
    <location>
        <begin position="1166"/>
        <end position="1317"/>
    </location>
</feature>
<feature type="domain" description="CBM3" evidence="10">
    <location>
        <begin position="1319"/>
        <end position="1471"/>
    </location>
</feature>
<dbReference type="PANTHER" id="PTHR42970">
    <property type="entry name" value="PECTATE LYASE C-RELATED"/>
    <property type="match status" value="1"/>
</dbReference>
<dbReference type="InterPro" id="IPR001956">
    <property type="entry name" value="CBM3"/>
</dbReference>
<dbReference type="Gene3D" id="2.160.20.10">
    <property type="entry name" value="Single-stranded right-handed beta-helix, Pectin lyase-like"/>
    <property type="match status" value="1"/>
</dbReference>
<evidence type="ECO:0000313" key="11">
    <source>
        <dbReference type="EMBL" id="AGA79623.1"/>
    </source>
</evidence>
<evidence type="ECO:0000256" key="5">
    <source>
        <dbReference type="ARBA" id="ARBA00023180"/>
    </source>
</evidence>
<dbReference type="Proteomes" id="UP000010796">
    <property type="component" value="Chromosome"/>
</dbReference>
<feature type="chain" id="PRO_5003942270" evidence="7">
    <location>
        <begin position="33"/>
        <end position="1577"/>
    </location>
</feature>
<dbReference type="InterPro" id="IPR011050">
    <property type="entry name" value="Pectin_lyase_fold/virulence"/>
</dbReference>
<comment type="subcellular location">
    <subcellularLocation>
        <location evidence="1">Cell projection</location>
    </subcellularLocation>
</comment>
<keyword evidence="11" id="KW-0456">Lyase</keyword>
<evidence type="ECO:0000259" key="8">
    <source>
        <dbReference type="PROSITE" id="PS50025"/>
    </source>
</evidence>
<dbReference type="NCBIfam" id="TIGR04183">
    <property type="entry name" value="Por_Secre_tail"/>
    <property type="match status" value="1"/>
</dbReference>
<feature type="domain" description="Fibronectin type-III" evidence="9">
    <location>
        <begin position="442"/>
        <end position="531"/>
    </location>
</feature>
<dbReference type="Pfam" id="PF00041">
    <property type="entry name" value="fn3"/>
    <property type="match status" value="1"/>
</dbReference>
<evidence type="ECO:0000313" key="12">
    <source>
        <dbReference type="Proteomes" id="UP000010796"/>
    </source>
</evidence>
<dbReference type="PATRIC" id="fig|926556.3.peg.3592"/>
<keyword evidence="6" id="KW-0966">Cell projection</keyword>
<gene>
    <name evidence="11" type="ordered locus">Echvi_3403</name>
</gene>
<sequence length="1577" mass="174017">MQQRFTKLSLKAAKCCLWVLLCLMVPDLSLYAQTIAFPGAEGAGQMAVGGRYGEVYIVTNLNDSGPGSFRDAVSEPNRIVVFEVGGIIQTNSRIVVAHNVTIAGQTAPGDGVVIYGDGITFTQASNSIVRYLRVRMGRYGTSGADAMTMTDDAKHLIFDHVSASWGRDETFSITGYADSITIQNSIISQGLETHSCGGLLEPSGLISLFRNLYIDNNTRNPKVKNRNQFVNNVVYNWGRGGGYIMGGSSAESRVNIVNNYYIDGPSTSIRPFSRGTESFIPYVSGNYHDGNLNGALDGELVPLSAYEGITTFADEPYDYPFPATVMTAQESYDYVLEHVGANYPTRDQVDEFLMTELTSLGLEGKLISNERELPMGGPGQVFGAPAKDDGDRDGIPDEWEMANGLDPADPADAMEIAADGYANIEHYINGLLDQAPGDFLKPISQVGAEEVTSNSMKLNWTNNDSRYEGIVLEIKEGDGDALFLDSLAGNTVTYQVDSLLPNTNYQFRLLPYHAELEAIATVSSSFKTIPIPTAPSAPMAVLPDDGARFTDTVSLSLEWSGSENTDYYEVYFGEHPEELVQLDSITDQTMTLDSLAAGTVYYWRVDAGNQLGITTGNVWSFTTRPYIPRGLVGAWLMDASTGTLVADSTDFRNDGEVNDLNDYSWVSGKVNNALDMTTADNPSHVFIPHAEQLYFDNHSFAISMWLKSTAGSSQSYLIHKGTFSADESTGGTGQWYGIEIKDGDLRFAIDDNKDKTQLSTSASPIFTGEWVHLVAIRDVEEGVLRLYIDGEEIKEVADGTHQSIGQEEPIILGNSNGFGTPFRGNIDEVRLFNKSLSAQEVLELYHTLPTPLKAFSPSLGEGDVLEGFDDRVPVSWNGGVNTTQYEVYLGTHPDSLVLQGTVPVDTPQYELENLQKQTTYSWRVDAIGPKGTTMGNVWTFRAAAPAGLVGYWKMDESTGTMVKDHGPFDQDSQAQGFGSTDRVAGKFGQAYAFDEPSATASIDIAHEEQLLFDETSFTISMWIKIAEDTYRYADGKDCYLIHKGSFADNWYGIQLRDGRLTFGIDDDRTKTTITTSVGNSTSHPIFTDEWVHLVAIRDKEDGQIRFFINGEKTAETGYSTGKIGKTTPVRLGNSDEDKPYRDLMDDVRLYNYALDASEIAALYHAFPRMSVSYKNGDASSPLNSQIKPYFKLINMDTMSVDLGNITAKYWLTPEQVDVIKTRVDYAPFGEDQVAMEYVRLDGPREGAYGYVQYDFGSGNVIPSGQNSGEIKSAIYDEDWSALDESNDYSMLPVTTYTVQDKITLYADGKLIWGEEPQPVATQQSVSVMAKNESSKDNTIKKVFNLKNTGNVPLDYEGISIRYWFTKDGGGALTFWKDYAELGSENLEGTFMAVEASTAMADHYLDITFDGTLGQIAPLSETGTLKVRITKTDWTDFDLTNDYSNNQNSGWMEQDRIAIYYYGKLLFGEMPTMDGDSTAMARKNLSDEGSSKRVEEEREVSTVKIYPNPTQDKLQIKVAASSTKPVEVSIFNTNGILMERRTIEDSTTTWDVSHYASGIYFMYVNRSGMRTVHKVIKE</sequence>
<accession>L0G2U2</accession>
<feature type="domain" description="Fibronectin type-III" evidence="9">
    <location>
        <begin position="534"/>
        <end position="630"/>
    </location>
</feature>
<dbReference type="EMBL" id="CP003346">
    <property type="protein sequence ID" value="AGA79623.1"/>
    <property type="molecule type" value="Genomic_DNA"/>
</dbReference>
<evidence type="ECO:0000259" key="10">
    <source>
        <dbReference type="PROSITE" id="PS51172"/>
    </source>
</evidence>
<evidence type="ECO:0000256" key="7">
    <source>
        <dbReference type="SAM" id="SignalP"/>
    </source>
</evidence>
<proteinExistence type="predicted"/>
<dbReference type="SUPFAM" id="SSF49265">
    <property type="entry name" value="Fibronectin type III"/>
    <property type="match status" value="2"/>
</dbReference>
<keyword evidence="12" id="KW-1185">Reference proteome</keyword>
<dbReference type="CDD" id="cd00063">
    <property type="entry name" value="FN3"/>
    <property type="match status" value="1"/>
</dbReference>
<evidence type="ECO:0000256" key="3">
    <source>
        <dbReference type="ARBA" id="ARBA00022729"/>
    </source>
</evidence>
<dbReference type="InterPro" id="IPR013783">
    <property type="entry name" value="Ig-like_fold"/>
</dbReference>
<dbReference type="InterPro" id="IPR026444">
    <property type="entry name" value="Secre_tail"/>
</dbReference>
<dbReference type="InterPro" id="IPR008965">
    <property type="entry name" value="CBM2/CBM3_carb-bd_dom_sf"/>
</dbReference>
<name>L0G2U2_ECHVK</name>
<protein>
    <submittedName>
        <fullName evidence="11">Pectate lyase</fullName>
    </submittedName>
</protein>
<evidence type="ECO:0000256" key="1">
    <source>
        <dbReference type="ARBA" id="ARBA00004316"/>
    </source>
</evidence>
<dbReference type="Pfam" id="PF18962">
    <property type="entry name" value="Por_Secre_tail"/>
    <property type="match status" value="1"/>
</dbReference>
<dbReference type="STRING" id="926556.Echvi_3403"/>
<dbReference type="InterPro" id="IPR001791">
    <property type="entry name" value="Laminin_G"/>
</dbReference>
<evidence type="ECO:0000256" key="4">
    <source>
        <dbReference type="ARBA" id="ARBA00023157"/>
    </source>
</evidence>
<dbReference type="GO" id="GO:0046872">
    <property type="term" value="F:metal ion binding"/>
    <property type="evidence" value="ECO:0007669"/>
    <property type="project" value="UniProtKB-KW"/>
</dbReference>
<dbReference type="SUPFAM" id="SSF49384">
    <property type="entry name" value="Carbohydrate-binding domain"/>
    <property type="match status" value="2"/>
</dbReference>
<dbReference type="PROSITE" id="PS51172">
    <property type="entry name" value="CBM3"/>
    <property type="match status" value="2"/>
</dbReference>
<dbReference type="InterPro" id="IPR036116">
    <property type="entry name" value="FN3_sf"/>
</dbReference>
<keyword evidence="3 7" id="KW-0732">Signal</keyword>
<dbReference type="Gene3D" id="2.60.40.10">
    <property type="entry name" value="Immunoglobulins"/>
    <property type="match status" value="3"/>
</dbReference>
<feature type="signal peptide" evidence="7">
    <location>
        <begin position="1"/>
        <end position="32"/>
    </location>
</feature>
<dbReference type="SUPFAM" id="SSF51126">
    <property type="entry name" value="Pectin lyase-like"/>
    <property type="match status" value="1"/>
</dbReference>
<evidence type="ECO:0000256" key="6">
    <source>
        <dbReference type="ARBA" id="ARBA00023273"/>
    </source>
</evidence>
<dbReference type="InterPro" id="IPR006558">
    <property type="entry name" value="LamG-like"/>
</dbReference>
<dbReference type="InterPro" id="IPR012334">
    <property type="entry name" value="Pectin_lyas_fold"/>
</dbReference>
<dbReference type="Pfam" id="PF00942">
    <property type="entry name" value="CBM_3"/>
    <property type="match status" value="2"/>
</dbReference>
<evidence type="ECO:0000256" key="2">
    <source>
        <dbReference type="ARBA" id="ARBA00022723"/>
    </source>
</evidence>